<dbReference type="RefSeq" id="WP_079466381.1">
    <property type="nucleotide sequence ID" value="NZ_CP033934.1"/>
</dbReference>
<dbReference type="KEGG" id="cbp:EB354_16650"/>
<evidence type="ECO:0000313" key="3">
    <source>
        <dbReference type="Proteomes" id="UP000190669"/>
    </source>
</evidence>
<dbReference type="Proteomes" id="UP000190669">
    <property type="component" value="Unassembled WGS sequence"/>
</dbReference>
<dbReference type="EMBL" id="UAVR01000008">
    <property type="protein sequence ID" value="SQA88819.1"/>
    <property type="molecule type" value="Genomic_DNA"/>
</dbReference>
<dbReference type="AlphaFoldDB" id="A0AAX2IKU0"/>
<reference evidence="1 3" key="1">
    <citation type="submission" date="2017-02" db="EMBL/GenBank/DDBJ databases">
        <authorList>
            <person name="Varghese N."/>
            <person name="Submissions S."/>
        </authorList>
    </citation>
    <scope>NUCLEOTIDE SEQUENCE [LARGE SCALE GENOMIC DNA]</scope>
    <source>
        <strain evidence="1 3">DSM 16775</strain>
    </source>
</reference>
<comment type="caution">
    <text evidence="2">The sequence shown here is derived from an EMBL/GenBank/DDBJ whole genome shotgun (WGS) entry which is preliminary data.</text>
</comment>
<evidence type="ECO:0000313" key="2">
    <source>
        <dbReference type="EMBL" id="SQA88819.1"/>
    </source>
</evidence>
<reference evidence="2 4" key="2">
    <citation type="submission" date="2018-06" db="EMBL/GenBank/DDBJ databases">
        <authorList>
            <consortium name="Pathogen Informatics"/>
            <person name="Doyle S."/>
        </authorList>
    </citation>
    <scope>NUCLEOTIDE SEQUENCE [LARGE SCALE GENOMIC DNA]</scope>
    <source>
        <strain evidence="2 4">NCTC11212</strain>
    </source>
</reference>
<proteinExistence type="predicted"/>
<dbReference type="PROSITE" id="PS51257">
    <property type="entry name" value="PROKAR_LIPOPROTEIN"/>
    <property type="match status" value="1"/>
</dbReference>
<dbReference type="Proteomes" id="UP000251937">
    <property type="component" value="Unassembled WGS sequence"/>
</dbReference>
<sequence length="345" mass="39996">MKKVIFILAFAISITSCSQNKNQQSTTYNKKTMYDINQYLFPEAKDITEANFVEKLNSQIKHYDTEPIYYFRTSKKNCLIEIYVNDVSLFDDYDISNYITPTPLSSLFLKSGEQKVTVKMYPIGNLNNESLGIKDALPITKLTEESQVMISIISIDEKSKKGLDDEKVITQKISPKEAAGKEYYEFNFTFDAKVPYEFEGWKKGQNLKKLDQELVRKKALEFYNMIGQIYINKDVDAQLKIDFPSNVRIKGSYYRDKQNLEETLEEYKNDIMGNKYTLETIKDYKMEYMGEGRLLRLITNSQDSDLRNGGALFLKYGEGGIFVPPITLYLPEGRNLATQGFMMWK</sequence>
<accession>A0AAX2IKU0</accession>
<name>A0AAX2IKU0_9FLAO</name>
<organism evidence="2 4">
    <name type="scientific">Chryseobacterium balustinum</name>
    <dbReference type="NCBI Taxonomy" id="246"/>
    <lineage>
        <taxon>Bacteria</taxon>
        <taxon>Pseudomonadati</taxon>
        <taxon>Bacteroidota</taxon>
        <taxon>Flavobacteriia</taxon>
        <taxon>Flavobacteriales</taxon>
        <taxon>Weeksellaceae</taxon>
        <taxon>Chryseobacterium group</taxon>
        <taxon>Chryseobacterium</taxon>
    </lineage>
</organism>
<dbReference type="EMBL" id="FUZE01000018">
    <property type="protein sequence ID" value="SKB98855.1"/>
    <property type="molecule type" value="Genomic_DNA"/>
</dbReference>
<protein>
    <submittedName>
        <fullName evidence="2">Uncharacterized protein</fullName>
    </submittedName>
</protein>
<evidence type="ECO:0000313" key="4">
    <source>
        <dbReference type="Proteomes" id="UP000251937"/>
    </source>
</evidence>
<gene>
    <name evidence="2" type="ORF">NCTC11212_01356</name>
    <name evidence="1" type="ORF">SAMN05421800_11880</name>
</gene>
<keyword evidence="3" id="KW-1185">Reference proteome</keyword>
<evidence type="ECO:0000313" key="1">
    <source>
        <dbReference type="EMBL" id="SKB98855.1"/>
    </source>
</evidence>